<dbReference type="Proteomes" id="UP000026961">
    <property type="component" value="Chromosome 3"/>
</dbReference>
<dbReference type="GO" id="GO:0006744">
    <property type="term" value="P:ubiquinone biosynthetic process"/>
    <property type="evidence" value="ECO:0007669"/>
    <property type="project" value="UniProtKB-UniRule"/>
</dbReference>
<dbReference type="FunFam" id="1.10.357.10:FF:000004">
    <property type="entry name" value="Ubiquinone biosynthesis protein COQ9, mitochondrial"/>
    <property type="match status" value="1"/>
</dbReference>
<proteinExistence type="inferred from homology"/>
<reference evidence="11" key="2">
    <citation type="submission" date="2018-05" db="EMBL/GenBank/DDBJ databases">
        <title>OgluRS3 (Oryza glumaepatula Reference Sequence Version 3).</title>
        <authorList>
            <person name="Zhang J."/>
            <person name="Kudrna D."/>
            <person name="Lee S."/>
            <person name="Talag J."/>
            <person name="Welchert J."/>
            <person name="Wing R.A."/>
        </authorList>
    </citation>
    <scope>NUCLEOTIDE SEQUENCE [LARGE SCALE GENOMIC DNA]</scope>
</reference>
<evidence type="ECO:0000256" key="9">
    <source>
        <dbReference type="SAM" id="MobiDB-lite"/>
    </source>
</evidence>
<comment type="similarity">
    <text evidence="3 8">Belongs to the COQ9 family.</text>
</comment>
<comment type="subcellular location">
    <subcellularLocation>
        <location evidence="1 8">Mitochondrion</location>
    </subcellularLocation>
</comment>
<dbReference type="NCBIfam" id="TIGR02396">
    <property type="entry name" value="diverge_rpsU"/>
    <property type="match status" value="1"/>
</dbReference>
<evidence type="ECO:0000256" key="8">
    <source>
        <dbReference type="RuleBase" id="RU366063"/>
    </source>
</evidence>
<evidence type="ECO:0000256" key="5">
    <source>
        <dbReference type="ARBA" id="ARBA00022946"/>
    </source>
</evidence>
<evidence type="ECO:0000256" key="2">
    <source>
        <dbReference type="ARBA" id="ARBA00004749"/>
    </source>
</evidence>
<evidence type="ECO:0000313" key="11">
    <source>
        <dbReference type="EnsemblPlants" id="OGLUM03G21630.1"/>
    </source>
</evidence>
<keyword evidence="12" id="KW-1185">Reference proteome</keyword>
<keyword evidence="5" id="KW-0809">Transit peptide</keyword>
<dbReference type="HOGENOM" id="CLU_057411_2_0_1"/>
<keyword evidence="4 8" id="KW-0831">Ubiquinone biosynthesis</keyword>
<accession>A0A0D9Z8P3</accession>
<dbReference type="Pfam" id="PF08511">
    <property type="entry name" value="COQ9"/>
    <property type="match status" value="1"/>
</dbReference>
<feature type="compositionally biased region" description="Low complexity" evidence="9">
    <location>
        <begin position="152"/>
        <end position="181"/>
    </location>
</feature>
<dbReference type="Gene3D" id="1.10.357.10">
    <property type="entry name" value="Tetracycline Repressor, domain 2"/>
    <property type="match status" value="1"/>
</dbReference>
<feature type="compositionally biased region" description="Pro residues" evidence="9">
    <location>
        <begin position="136"/>
        <end position="148"/>
    </location>
</feature>
<dbReference type="PANTHER" id="PTHR21427">
    <property type="entry name" value="UBIQUINONE BIOSYNTHESIS PROTEIN COQ9, MITOCHONDRIAL"/>
    <property type="match status" value="1"/>
</dbReference>
<feature type="domain" description="COQ9 C-terminal" evidence="10">
    <location>
        <begin position="301"/>
        <end position="370"/>
    </location>
</feature>
<sequence>MYTCLGAMKAYTWHARGPQVSFPAASESPSSAPWAQPAADDPISPPPLVLLTPHRTFATASPFRRAGESHAHFAAPLPPPSPPTMASSLAARRLLSRAAAAAAASSRRLVPCASSAPARAAPAALRRFFSAEASTPPLPPPPLEPTVEPPKSEGASSSSASSSAGAGGAHRSAPGASAGARRAGGTGYEEEQEKVLRASLLHPRMGWSESAMIAGARDVGVSPAIVGAFPRKEAALVEFFMDDCLQQLIDRIDAGEGELLKNLVLSERLSKLVRMRLEMQGPYISKWPQALSIQSQPANISTSLKQRAVLVDEIWHAAGDAGSDIDWYVKRTVLGGIYSTSEVYMLTDNSPDFRDTWTFVSHRIKDALDLQKTFQEAAYLAEAVGAGMGGSLQGVLNRVFKK</sequence>
<dbReference type="UniPathway" id="UPA00232"/>
<evidence type="ECO:0000256" key="1">
    <source>
        <dbReference type="ARBA" id="ARBA00004173"/>
    </source>
</evidence>
<evidence type="ECO:0000256" key="6">
    <source>
        <dbReference type="ARBA" id="ARBA00023121"/>
    </source>
</evidence>
<dbReference type="InterPro" id="IPR012762">
    <property type="entry name" value="Ubiq_biosynth_COQ9"/>
</dbReference>
<name>A0A0D9Z8P3_9ORYZ</name>
<dbReference type="InterPro" id="IPR013718">
    <property type="entry name" value="COQ9_C"/>
</dbReference>
<dbReference type="EnsemblPlants" id="OGLUM03G21630.1">
    <property type="protein sequence ID" value="OGLUM03G21630.1"/>
    <property type="gene ID" value="OGLUM03G21630"/>
</dbReference>
<dbReference type="STRING" id="40148.A0A0D9Z8P3"/>
<comment type="function">
    <text evidence="8">Membrane-associated protein that warps the membrane surface to access and bind aromatic isoprenes with high specificity, including ubiquinone (CoQ) isoprene intermediates and presents them directly to Coq7, therefore facilitating the Coq7-mediated hydroxylase step. Participates in the biosynthesis of coenzyme Q, also named ubiquinone, an essential lipid-soluble electron transporter for aerobic cellular respiration.</text>
</comment>
<organism evidence="11">
    <name type="scientific">Oryza glumipatula</name>
    <dbReference type="NCBI Taxonomy" id="40148"/>
    <lineage>
        <taxon>Eukaryota</taxon>
        <taxon>Viridiplantae</taxon>
        <taxon>Streptophyta</taxon>
        <taxon>Embryophyta</taxon>
        <taxon>Tracheophyta</taxon>
        <taxon>Spermatophyta</taxon>
        <taxon>Magnoliopsida</taxon>
        <taxon>Liliopsida</taxon>
        <taxon>Poales</taxon>
        <taxon>Poaceae</taxon>
        <taxon>BOP clade</taxon>
        <taxon>Oryzoideae</taxon>
        <taxon>Oryzeae</taxon>
        <taxon>Oryzinae</taxon>
        <taxon>Oryza</taxon>
    </lineage>
</organism>
<feature type="region of interest" description="Disordered" evidence="9">
    <location>
        <begin position="132"/>
        <end position="191"/>
    </location>
</feature>
<dbReference type="GO" id="GO:0008289">
    <property type="term" value="F:lipid binding"/>
    <property type="evidence" value="ECO:0007669"/>
    <property type="project" value="UniProtKB-UniRule"/>
</dbReference>
<dbReference type="PANTHER" id="PTHR21427:SF19">
    <property type="entry name" value="UBIQUINONE BIOSYNTHESIS PROTEIN COQ9, MITOCHONDRIAL"/>
    <property type="match status" value="1"/>
</dbReference>
<dbReference type="Gramene" id="OGLUM03G21630.1">
    <property type="protein sequence ID" value="OGLUM03G21630.1"/>
    <property type="gene ID" value="OGLUM03G21630"/>
</dbReference>
<dbReference type="AlphaFoldDB" id="A0A0D9Z8P3"/>
<evidence type="ECO:0000259" key="10">
    <source>
        <dbReference type="Pfam" id="PF08511"/>
    </source>
</evidence>
<dbReference type="GO" id="GO:0005743">
    <property type="term" value="C:mitochondrial inner membrane"/>
    <property type="evidence" value="ECO:0007669"/>
    <property type="project" value="TreeGrafter"/>
</dbReference>
<keyword evidence="7 8" id="KW-0496">Mitochondrion</keyword>
<evidence type="ECO:0000313" key="12">
    <source>
        <dbReference type="Proteomes" id="UP000026961"/>
    </source>
</evidence>
<comment type="pathway">
    <text evidence="2 8">Cofactor biosynthesis; ubiquinone biosynthesis.</text>
</comment>
<keyword evidence="6 8" id="KW-0446">Lipid-binding</keyword>
<reference evidence="11" key="1">
    <citation type="submission" date="2015-04" db="UniProtKB">
        <authorList>
            <consortium name="EnsemblPlants"/>
        </authorList>
    </citation>
    <scope>IDENTIFICATION</scope>
</reference>
<evidence type="ECO:0000256" key="4">
    <source>
        <dbReference type="ARBA" id="ARBA00022688"/>
    </source>
</evidence>
<protein>
    <recommendedName>
        <fullName evidence="8">Ubiquinone biosynthesis protein</fullName>
    </recommendedName>
</protein>
<dbReference type="eggNOG" id="KOG2969">
    <property type="taxonomic scope" value="Eukaryota"/>
</dbReference>
<evidence type="ECO:0000256" key="3">
    <source>
        <dbReference type="ARBA" id="ARBA00010766"/>
    </source>
</evidence>
<evidence type="ECO:0000256" key="7">
    <source>
        <dbReference type="ARBA" id="ARBA00023128"/>
    </source>
</evidence>